<dbReference type="InterPro" id="IPR018910">
    <property type="entry name" value="LpqB_C"/>
</dbReference>
<comment type="caution">
    <text evidence="2">The sequence shown here is derived from an EMBL/GenBank/DDBJ whole genome shotgun (WGS) entry which is preliminary data.</text>
</comment>
<dbReference type="EMBL" id="BMNA01000001">
    <property type="protein sequence ID" value="GGL86011.1"/>
    <property type="molecule type" value="Genomic_DNA"/>
</dbReference>
<accession>A0A917SL81</accession>
<feature type="domain" description="GerMN" evidence="1">
    <location>
        <begin position="224"/>
        <end position="312"/>
    </location>
</feature>
<dbReference type="SMART" id="SM00909">
    <property type="entry name" value="Germane"/>
    <property type="match status" value="1"/>
</dbReference>
<dbReference type="SUPFAM" id="SSF82171">
    <property type="entry name" value="DPP6 N-terminal domain-like"/>
    <property type="match status" value="1"/>
</dbReference>
<dbReference type="InterPro" id="IPR019606">
    <property type="entry name" value="GerMN"/>
</dbReference>
<dbReference type="Pfam" id="PF10646">
    <property type="entry name" value="Germane"/>
    <property type="match status" value="1"/>
</dbReference>
<evidence type="ECO:0000259" key="1">
    <source>
        <dbReference type="SMART" id="SM00909"/>
    </source>
</evidence>
<name>A0A917SL81_9ACTN</name>
<dbReference type="RefSeq" id="WP_188939658.1">
    <property type="nucleotide sequence ID" value="NZ_BMNA01000001.1"/>
</dbReference>
<dbReference type="InterPro" id="IPR059026">
    <property type="entry name" value="LpqB_N"/>
</dbReference>
<sequence>MSRPPGTGRAPAGGPARRRATGAALVLLLALAAVATGCSSIPDSGQLADVSTVLAPSNAEQSQPPAANAAPDQVVLGFVNAVAEGSSDTAGAVSYSSARLYLTPAAQRAWQPGDAAVVILSSYRVDPVGATPGQVVLKGTRSGSLDVNRVFRSAAGSSYTWRAQLQQVDGQWRISNPPPELLIPQGSFGQIYTRRTLYFLDPTGTEVVPDPRYIAAVGTSEARVTRLLTLLLRGPSAGISGAARTVLTGVQLRSNVTSKDGVTVVDLTGNVPPSAGARRELAAQIVWTLSTLPGDVTQIQITVEGERLERDVDVYTLTSFSSFDPDRTPGTGSVTSDPYFIDPAGRVINLTTGAPMFGQLGLGTLPVDSAAMSAATGTVAAVVRLADGTQQLELGRPLAYGEPRSALRASSLTQPSFTRAGDEVWVVQNGLSQPEIYQVSASPGGTGTASRARVAADVLEGKGGITALALSPDGVRVAVVAGQRLYLGAVATGTDGGSTPTTGESRTTSAIVNLVELRSDLTQVGAVQFKDAATLLVAAAAGPGSLVRSVRQVSVDGSELQTLTTTGLGNNDVDAIAVSDQTLYVSFSNRVAELDGNPLDGRWIAPPTAARGGPVLDGSQPFAPN</sequence>
<keyword evidence="2" id="KW-0449">Lipoprotein</keyword>
<protein>
    <submittedName>
        <fullName evidence="2">Lipoprotein LpqB</fullName>
    </submittedName>
</protein>
<proteinExistence type="predicted"/>
<dbReference type="AlphaFoldDB" id="A0A917SL81"/>
<gene>
    <name evidence="2" type="primary">lpqB</name>
    <name evidence="2" type="ORF">GCM10011594_02120</name>
</gene>
<evidence type="ECO:0000313" key="2">
    <source>
        <dbReference type="EMBL" id="GGL86011.1"/>
    </source>
</evidence>
<organism evidence="2 3">
    <name type="scientific">Nakamurella endophytica</name>
    <dbReference type="NCBI Taxonomy" id="1748367"/>
    <lineage>
        <taxon>Bacteria</taxon>
        <taxon>Bacillati</taxon>
        <taxon>Actinomycetota</taxon>
        <taxon>Actinomycetes</taxon>
        <taxon>Nakamurellales</taxon>
        <taxon>Nakamurellaceae</taxon>
        <taxon>Nakamurella</taxon>
    </lineage>
</organism>
<reference evidence="2" key="2">
    <citation type="submission" date="2020-09" db="EMBL/GenBank/DDBJ databases">
        <authorList>
            <person name="Sun Q."/>
            <person name="Zhou Y."/>
        </authorList>
    </citation>
    <scope>NUCLEOTIDE SEQUENCE</scope>
    <source>
        <strain evidence="2">CGMCC 4.7308</strain>
    </source>
</reference>
<evidence type="ECO:0000313" key="3">
    <source>
        <dbReference type="Proteomes" id="UP000655208"/>
    </source>
</evidence>
<keyword evidence="3" id="KW-1185">Reference proteome</keyword>
<dbReference type="Proteomes" id="UP000655208">
    <property type="component" value="Unassembled WGS sequence"/>
</dbReference>
<dbReference type="Pfam" id="PF25976">
    <property type="entry name" value="LpqB_N"/>
    <property type="match status" value="1"/>
</dbReference>
<dbReference type="Pfam" id="PF10647">
    <property type="entry name" value="Gmad1"/>
    <property type="match status" value="1"/>
</dbReference>
<reference evidence="2" key="1">
    <citation type="journal article" date="2014" name="Int. J. Syst. Evol. Microbiol.">
        <title>Complete genome sequence of Corynebacterium casei LMG S-19264T (=DSM 44701T), isolated from a smear-ripened cheese.</title>
        <authorList>
            <consortium name="US DOE Joint Genome Institute (JGI-PGF)"/>
            <person name="Walter F."/>
            <person name="Albersmeier A."/>
            <person name="Kalinowski J."/>
            <person name="Ruckert C."/>
        </authorList>
    </citation>
    <scope>NUCLEOTIDE SEQUENCE</scope>
    <source>
        <strain evidence="2">CGMCC 4.7308</strain>
    </source>
</reference>